<evidence type="ECO:0000313" key="13">
    <source>
        <dbReference type="EMBL" id="AHM58243.1"/>
    </source>
</evidence>
<dbReference type="HOGENOM" id="CLU_000445_0_6_9"/>
<feature type="domain" description="Response regulatory" evidence="12">
    <location>
        <begin position="9"/>
        <end position="123"/>
    </location>
</feature>
<dbReference type="AlphaFoldDB" id="W8TKI6"/>
<gene>
    <name evidence="13" type="primary">zraR2</name>
    <name evidence="13" type="ORF">EAL2_808p07400</name>
</gene>
<keyword evidence="4" id="KW-0067">ATP-binding</keyword>
<dbReference type="InterPro" id="IPR027417">
    <property type="entry name" value="P-loop_NTPase"/>
</dbReference>
<dbReference type="Pfam" id="PF00072">
    <property type="entry name" value="Response_reg"/>
    <property type="match status" value="1"/>
</dbReference>
<dbReference type="InterPro" id="IPR009057">
    <property type="entry name" value="Homeodomain-like_sf"/>
</dbReference>
<dbReference type="InterPro" id="IPR058031">
    <property type="entry name" value="AAA_lid_NorR"/>
</dbReference>
<evidence type="ECO:0000256" key="5">
    <source>
        <dbReference type="ARBA" id="ARBA00023015"/>
    </source>
</evidence>
<dbReference type="Gene3D" id="1.10.10.60">
    <property type="entry name" value="Homeodomain-like"/>
    <property type="match status" value="1"/>
</dbReference>
<dbReference type="InterPro" id="IPR011006">
    <property type="entry name" value="CheY-like_superfamily"/>
</dbReference>
<dbReference type="PROSITE" id="PS50045">
    <property type="entry name" value="SIGMA54_INTERACT_4"/>
    <property type="match status" value="1"/>
</dbReference>
<keyword evidence="10" id="KW-0175">Coiled coil</keyword>
<reference evidence="13 14" key="1">
    <citation type="journal article" date="2014" name="Genome Announc.">
        <title>Complete Genome Sequence of Amino Acid-Utilizing Eubacterium acidaminophilum al-2 (DSM 3953).</title>
        <authorList>
            <person name="Poehlein A."/>
            <person name="Andreesen J.R."/>
            <person name="Daniel R."/>
        </authorList>
    </citation>
    <scope>NUCLEOTIDE SEQUENCE [LARGE SCALE GENOMIC DNA]</scope>
    <source>
        <strain evidence="13 14">DSM 3953</strain>
        <plasmid evidence="14">Plasmid EAL2_808p</plasmid>
    </source>
</reference>
<geneLocation type="plasmid" evidence="13 14">
    <name>EAL2_808p</name>
</geneLocation>
<organism evidence="13 14">
    <name type="scientific">Peptoclostridium acidaminophilum DSM 3953</name>
    <dbReference type="NCBI Taxonomy" id="1286171"/>
    <lineage>
        <taxon>Bacteria</taxon>
        <taxon>Bacillati</taxon>
        <taxon>Bacillota</taxon>
        <taxon>Clostridia</taxon>
        <taxon>Peptostreptococcales</taxon>
        <taxon>Peptoclostridiaceae</taxon>
        <taxon>Peptoclostridium</taxon>
    </lineage>
</organism>
<evidence type="ECO:0000256" key="9">
    <source>
        <dbReference type="PROSITE-ProRule" id="PRU00169"/>
    </source>
</evidence>
<accession>W8TKI6</accession>
<feature type="modified residue" description="4-aspartylphosphate" evidence="9">
    <location>
        <position position="58"/>
    </location>
</feature>
<keyword evidence="2 9" id="KW-0597">Phosphoprotein</keyword>
<evidence type="ECO:0000256" key="8">
    <source>
        <dbReference type="ARBA" id="ARBA00024867"/>
    </source>
</evidence>
<dbReference type="Pfam" id="PF00158">
    <property type="entry name" value="Sigma54_activat"/>
    <property type="match status" value="1"/>
</dbReference>
<dbReference type="GO" id="GO:0005524">
    <property type="term" value="F:ATP binding"/>
    <property type="evidence" value="ECO:0007669"/>
    <property type="project" value="UniProtKB-KW"/>
</dbReference>
<keyword evidence="6" id="KW-0238">DNA-binding</keyword>
<evidence type="ECO:0000256" key="2">
    <source>
        <dbReference type="ARBA" id="ARBA00022553"/>
    </source>
</evidence>
<dbReference type="SUPFAM" id="SSF52172">
    <property type="entry name" value="CheY-like"/>
    <property type="match status" value="1"/>
</dbReference>
<dbReference type="eggNOG" id="COG2204">
    <property type="taxonomic scope" value="Bacteria"/>
</dbReference>
<evidence type="ECO:0000256" key="6">
    <source>
        <dbReference type="ARBA" id="ARBA00023125"/>
    </source>
</evidence>
<dbReference type="SMART" id="SM00382">
    <property type="entry name" value="AAA"/>
    <property type="match status" value="1"/>
</dbReference>
<dbReference type="PROSITE" id="PS00688">
    <property type="entry name" value="SIGMA54_INTERACT_3"/>
    <property type="match status" value="1"/>
</dbReference>
<evidence type="ECO:0000313" key="14">
    <source>
        <dbReference type="Proteomes" id="UP000019591"/>
    </source>
</evidence>
<dbReference type="FunFam" id="3.40.50.2300:FF:000018">
    <property type="entry name" value="DNA-binding transcriptional regulator NtrC"/>
    <property type="match status" value="1"/>
</dbReference>
<evidence type="ECO:0000259" key="12">
    <source>
        <dbReference type="PROSITE" id="PS50110"/>
    </source>
</evidence>
<dbReference type="PROSITE" id="PS00676">
    <property type="entry name" value="SIGMA54_INTERACT_2"/>
    <property type="match status" value="1"/>
</dbReference>
<feature type="coiled-coil region" evidence="10">
    <location>
        <begin position="113"/>
        <end position="140"/>
    </location>
</feature>
<evidence type="ECO:0000256" key="7">
    <source>
        <dbReference type="ARBA" id="ARBA00023163"/>
    </source>
</evidence>
<dbReference type="CDD" id="cd00009">
    <property type="entry name" value="AAA"/>
    <property type="match status" value="1"/>
</dbReference>
<dbReference type="PROSITE" id="PS00675">
    <property type="entry name" value="SIGMA54_INTERACT_1"/>
    <property type="match status" value="1"/>
</dbReference>
<keyword evidence="13" id="KW-0614">Plasmid</keyword>
<evidence type="ECO:0000256" key="4">
    <source>
        <dbReference type="ARBA" id="ARBA00022840"/>
    </source>
</evidence>
<dbReference type="GO" id="GO:0043565">
    <property type="term" value="F:sequence-specific DNA binding"/>
    <property type="evidence" value="ECO:0007669"/>
    <property type="project" value="InterPro"/>
</dbReference>
<proteinExistence type="predicted"/>
<dbReference type="InterPro" id="IPR003593">
    <property type="entry name" value="AAA+_ATPase"/>
</dbReference>
<dbReference type="PANTHER" id="PTHR32071">
    <property type="entry name" value="TRANSCRIPTIONAL REGULATORY PROTEIN"/>
    <property type="match status" value="1"/>
</dbReference>
<dbReference type="SMART" id="SM00448">
    <property type="entry name" value="REC"/>
    <property type="match status" value="1"/>
</dbReference>
<dbReference type="InterPro" id="IPR025662">
    <property type="entry name" value="Sigma_54_int_dom_ATP-bd_1"/>
</dbReference>
<feature type="domain" description="Sigma-54 factor interaction" evidence="11">
    <location>
        <begin position="144"/>
        <end position="373"/>
    </location>
</feature>
<protein>
    <recommendedName>
        <fullName evidence="1">Stage 0 sporulation protein A homolog</fullName>
    </recommendedName>
</protein>
<dbReference type="PATRIC" id="fig|1286171.3.peg.2928"/>
<dbReference type="InterPro" id="IPR025943">
    <property type="entry name" value="Sigma_54_int_dom_ATP-bd_2"/>
</dbReference>
<dbReference type="Pfam" id="PF02954">
    <property type="entry name" value="HTH_8"/>
    <property type="match status" value="1"/>
</dbReference>
<dbReference type="SUPFAM" id="SSF46689">
    <property type="entry name" value="Homeodomain-like"/>
    <property type="match status" value="1"/>
</dbReference>
<dbReference type="RefSeq" id="WP_041693233.1">
    <property type="nucleotide sequence ID" value="NZ_CP007453.1"/>
</dbReference>
<dbReference type="EMBL" id="CP007453">
    <property type="protein sequence ID" value="AHM58243.1"/>
    <property type="molecule type" value="Genomic_DNA"/>
</dbReference>
<dbReference type="InterPro" id="IPR001789">
    <property type="entry name" value="Sig_transdc_resp-reg_receiver"/>
</dbReference>
<dbReference type="OrthoDB" id="9803970at2"/>
<name>W8TKI6_PEPAC</name>
<dbReference type="KEGG" id="eac:EAL2_808p07400"/>
<sequence>MKPKDISFKILIVDDELEHREVLQMIVEDNGYAAETAASGMEALEKLKNGSFQLVITDLIMEGMDGIELLEKIKEKHDKLEVIIITGYGTIGNAVLAMQKGAFTYFVKGHDPEELLKEIKKVAENSVQQYEQEIDVESDSNFMLRTKNKEFNRVLQIAKKAAQSDINILLLGESGVGKEVFSRYIHNCSQRRDKTFVPVNCQAFSDGLLESELFGHEKGSFTGAVDQRKGRFEAAHGGTLFLDELGEISLGTQVKLLRAIETKIIEKIGSNRLIDVDFRLICATNKNLQKEILKGTFREDFFYRISTISIEIPPLRKRREDLPLLLDFFLEKSSTKFNQKISRIEDGVMDFLISYGYPGNIRELKNIIERLVVLSEDGVIMKRYLPELHHDFEDEEEHMENVRPLRDVRRDLETKYIKKVLEICEDNISEAARKLEISRRQLFNKIGEYGLK</sequence>
<evidence type="ECO:0000256" key="10">
    <source>
        <dbReference type="SAM" id="Coils"/>
    </source>
</evidence>
<dbReference type="GO" id="GO:0006355">
    <property type="term" value="P:regulation of DNA-templated transcription"/>
    <property type="evidence" value="ECO:0007669"/>
    <property type="project" value="InterPro"/>
</dbReference>
<keyword evidence="3" id="KW-0547">Nucleotide-binding</keyword>
<evidence type="ECO:0000256" key="3">
    <source>
        <dbReference type="ARBA" id="ARBA00022741"/>
    </source>
</evidence>
<keyword evidence="14" id="KW-1185">Reference proteome</keyword>
<dbReference type="InterPro" id="IPR002078">
    <property type="entry name" value="Sigma_54_int"/>
</dbReference>
<evidence type="ECO:0000259" key="11">
    <source>
        <dbReference type="PROSITE" id="PS50045"/>
    </source>
</evidence>
<dbReference type="Proteomes" id="UP000019591">
    <property type="component" value="Plasmid EAL2_808p"/>
</dbReference>
<dbReference type="FunFam" id="3.40.50.300:FF:000006">
    <property type="entry name" value="DNA-binding transcriptional regulator NtrC"/>
    <property type="match status" value="1"/>
</dbReference>
<dbReference type="Gene3D" id="3.40.50.2300">
    <property type="match status" value="1"/>
</dbReference>
<dbReference type="SUPFAM" id="SSF52540">
    <property type="entry name" value="P-loop containing nucleoside triphosphate hydrolases"/>
    <property type="match status" value="1"/>
</dbReference>
<evidence type="ECO:0000256" key="1">
    <source>
        <dbReference type="ARBA" id="ARBA00018672"/>
    </source>
</evidence>
<dbReference type="Gene3D" id="1.10.8.60">
    <property type="match status" value="1"/>
</dbReference>
<dbReference type="PROSITE" id="PS50110">
    <property type="entry name" value="RESPONSE_REGULATORY"/>
    <property type="match status" value="1"/>
</dbReference>
<dbReference type="Gene3D" id="3.40.50.300">
    <property type="entry name" value="P-loop containing nucleotide triphosphate hydrolases"/>
    <property type="match status" value="1"/>
</dbReference>
<dbReference type="Pfam" id="PF25601">
    <property type="entry name" value="AAA_lid_14"/>
    <property type="match status" value="1"/>
</dbReference>
<keyword evidence="5" id="KW-0805">Transcription regulation</keyword>
<dbReference type="PRINTS" id="PR01590">
    <property type="entry name" value="HTHFIS"/>
</dbReference>
<keyword evidence="7" id="KW-0804">Transcription</keyword>
<dbReference type="InterPro" id="IPR025944">
    <property type="entry name" value="Sigma_54_int_dom_CS"/>
</dbReference>
<dbReference type="InterPro" id="IPR002197">
    <property type="entry name" value="HTH_Fis"/>
</dbReference>
<dbReference type="GO" id="GO:0000160">
    <property type="term" value="P:phosphorelay signal transduction system"/>
    <property type="evidence" value="ECO:0007669"/>
    <property type="project" value="InterPro"/>
</dbReference>
<comment type="function">
    <text evidence="8">May play the central regulatory role in sporulation. It may be an element of the effector pathway responsible for the activation of sporulation genes in response to nutritional stress. Spo0A may act in concert with spo0H (a sigma factor) to control the expression of some genes that are critical to the sporulation process.</text>
</comment>